<sequence>MEALTWDDHYFKAREAPLKEKRRRILEVEPLVLQQLQGWKAPTRACLGQMGKSEAGMGLRGGSSSDRGQTGSGRAKGGGDRQEWGPWEVAEGSRGEHSCNRKVGGQWEEGSRRKLETSLYHVKEPGLLHRPKRLSGENEEDEKEGWTSQSGKDEKRRQSSQSREGEKRKQKP</sequence>
<dbReference type="HOGENOM" id="CLU_1557365_0_0_1"/>
<dbReference type="Proteomes" id="UP000017836">
    <property type="component" value="Unassembled WGS sequence"/>
</dbReference>
<gene>
    <name evidence="2" type="ORF">AMTR_s00033p00161210</name>
</gene>
<accession>U5CVW4</accession>
<evidence type="ECO:0000256" key="1">
    <source>
        <dbReference type="SAM" id="MobiDB-lite"/>
    </source>
</evidence>
<dbReference type="Gramene" id="ERN14269">
    <property type="protein sequence ID" value="ERN14269"/>
    <property type="gene ID" value="AMTR_s00033p00161210"/>
</dbReference>
<proteinExistence type="predicted"/>
<reference evidence="3" key="1">
    <citation type="journal article" date="2013" name="Science">
        <title>The Amborella genome and the evolution of flowering plants.</title>
        <authorList>
            <consortium name="Amborella Genome Project"/>
        </authorList>
    </citation>
    <scope>NUCLEOTIDE SEQUENCE [LARGE SCALE GENOMIC DNA]</scope>
</reference>
<evidence type="ECO:0000313" key="2">
    <source>
        <dbReference type="EMBL" id="ERN14269.1"/>
    </source>
</evidence>
<feature type="compositionally biased region" description="Basic and acidic residues" evidence="1">
    <location>
        <begin position="151"/>
        <end position="172"/>
    </location>
</feature>
<organism evidence="2 3">
    <name type="scientific">Amborella trichopoda</name>
    <dbReference type="NCBI Taxonomy" id="13333"/>
    <lineage>
        <taxon>Eukaryota</taxon>
        <taxon>Viridiplantae</taxon>
        <taxon>Streptophyta</taxon>
        <taxon>Embryophyta</taxon>
        <taxon>Tracheophyta</taxon>
        <taxon>Spermatophyta</taxon>
        <taxon>Magnoliopsida</taxon>
        <taxon>Amborellales</taxon>
        <taxon>Amborellaceae</taxon>
        <taxon>Amborella</taxon>
    </lineage>
</organism>
<keyword evidence="3" id="KW-1185">Reference proteome</keyword>
<dbReference type="EMBL" id="KI392557">
    <property type="protein sequence ID" value="ERN14269.1"/>
    <property type="molecule type" value="Genomic_DNA"/>
</dbReference>
<protein>
    <submittedName>
        <fullName evidence="2">Uncharacterized protein</fullName>
    </submittedName>
</protein>
<evidence type="ECO:0000313" key="3">
    <source>
        <dbReference type="Proteomes" id="UP000017836"/>
    </source>
</evidence>
<feature type="region of interest" description="Disordered" evidence="1">
    <location>
        <begin position="50"/>
        <end position="172"/>
    </location>
</feature>
<dbReference type="AlphaFoldDB" id="U5CVW4"/>
<name>U5CVW4_AMBTC</name>
<feature type="compositionally biased region" description="Basic and acidic residues" evidence="1">
    <location>
        <begin position="109"/>
        <end position="127"/>
    </location>
</feature>